<evidence type="ECO:0000313" key="3">
    <source>
        <dbReference type="EMBL" id="SXF91776.1"/>
    </source>
</evidence>
<dbReference type="Proteomes" id="UP000254545">
    <property type="component" value="Unassembled WGS sequence"/>
</dbReference>
<evidence type="ECO:0000313" key="6">
    <source>
        <dbReference type="Proteomes" id="UP000789617"/>
    </source>
</evidence>
<protein>
    <submittedName>
        <fullName evidence="2">Uncharacterized protein</fullName>
    </submittedName>
</protein>
<accession>A0A0J4X4E1</accession>
<keyword evidence="6" id="KW-1185">Reference proteome</keyword>
<sequence>MITASLQAVFFRLSLLLAGRLFFQQCDGDSVNSRTY</sequence>
<dbReference type="EMBL" id="UGKR01000003">
    <property type="protein sequence ID" value="STS91854.1"/>
    <property type="molecule type" value="Genomic_DNA"/>
</dbReference>
<evidence type="ECO:0000313" key="2">
    <source>
        <dbReference type="EMBL" id="STS91854.1"/>
    </source>
</evidence>
<evidence type="ECO:0000313" key="5">
    <source>
        <dbReference type="Proteomes" id="UP000258928"/>
    </source>
</evidence>
<gene>
    <name evidence="1" type="ORF">AN2335V1_0042</name>
    <name evidence="2" type="ORF">NCTC9177_05779</name>
    <name evidence="3" type="ORF">SAMEA3729809_00472</name>
</gene>
<organism evidence="2 4">
    <name type="scientific">Klebsiella variicola</name>
    <dbReference type="NCBI Taxonomy" id="244366"/>
    <lineage>
        <taxon>Bacteria</taxon>
        <taxon>Pseudomonadati</taxon>
        <taxon>Pseudomonadota</taxon>
        <taxon>Gammaproteobacteria</taxon>
        <taxon>Enterobacterales</taxon>
        <taxon>Enterobacteriaceae</taxon>
        <taxon>Klebsiella/Raoultella group</taxon>
        <taxon>Klebsiella</taxon>
        <taxon>Klebsiella pneumoniae complex</taxon>
    </lineage>
</organism>
<dbReference type="Proteomes" id="UP000258928">
    <property type="component" value="Unassembled WGS sequence"/>
</dbReference>
<dbReference type="AlphaFoldDB" id="A0A0J4X4E1"/>
<evidence type="ECO:0000313" key="1">
    <source>
        <dbReference type="EMBL" id="CAH5934620.1"/>
    </source>
</evidence>
<dbReference type="EMBL" id="CAJOXS020000001">
    <property type="protein sequence ID" value="CAH5934620.1"/>
    <property type="molecule type" value="Genomic_DNA"/>
</dbReference>
<comment type="caution">
    <text evidence="2">The sequence shown here is derived from an EMBL/GenBank/DDBJ whole genome shotgun (WGS) entry which is preliminary data.</text>
</comment>
<proteinExistence type="predicted"/>
<accession>A0A6I8L6D4</accession>
<dbReference type="Proteomes" id="UP000789617">
    <property type="component" value="Unassembled WGS sequence"/>
</dbReference>
<reference evidence="1" key="3">
    <citation type="submission" date="2022-05" db="EMBL/GenBank/DDBJ databases">
        <authorList>
            <person name="Alioto T."/>
            <person name="Alioto T."/>
            <person name="Gomez Garrido J."/>
        </authorList>
    </citation>
    <scope>NUCLEOTIDE SEQUENCE</scope>
    <source>
        <strain evidence="1">0</strain>
    </source>
</reference>
<reference evidence="2 4" key="1">
    <citation type="submission" date="2018-06" db="EMBL/GenBank/DDBJ databases">
        <authorList>
            <consortium name="Pathogen Informatics"/>
            <person name="Doyle S."/>
        </authorList>
    </citation>
    <scope>NUCLEOTIDE SEQUENCE [LARGE SCALE GENOMIC DNA]</scope>
    <source>
        <strain evidence="2 4">NCTC9177</strain>
    </source>
</reference>
<dbReference type="EMBL" id="UKAS01000001">
    <property type="protein sequence ID" value="SXF91776.1"/>
    <property type="molecule type" value="Genomic_DNA"/>
</dbReference>
<evidence type="ECO:0000313" key="4">
    <source>
        <dbReference type="Proteomes" id="UP000254545"/>
    </source>
</evidence>
<reference evidence="3 5" key="2">
    <citation type="submission" date="2018-08" db="EMBL/GenBank/DDBJ databases">
        <authorList>
            <consortium name="Pathogen Informatics"/>
        </authorList>
    </citation>
    <scope>NUCLEOTIDE SEQUENCE [LARGE SCALE GENOMIC DNA]</scope>
    <source>
        <strain evidence="3 5">EuSCAPE_TR218</strain>
    </source>
</reference>
<name>A0A0J4X4E1_KLEVA</name>